<evidence type="ECO:0000313" key="2">
    <source>
        <dbReference type="Proteomes" id="UP000828251"/>
    </source>
</evidence>
<name>A0A9D3W7U9_9ROSI</name>
<proteinExistence type="predicted"/>
<dbReference type="EMBL" id="JAIQCV010000003">
    <property type="protein sequence ID" value="KAH1114532.1"/>
    <property type="molecule type" value="Genomic_DNA"/>
</dbReference>
<protein>
    <submittedName>
        <fullName evidence="1">Uncharacterized protein</fullName>
    </submittedName>
</protein>
<keyword evidence="2" id="KW-1185">Reference proteome</keyword>
<dbReference type="AlphaFoldDB" id="A0A9D3W7U9"/>
<organism evidence="1 2">
    <name type="scientific">Gossypium stocksii</name>
    <dbReference type="NCBI Taxonomy" id="47602"/>
    <lineage>
        <taxon>Eukaryota</taxon>
        <taxon>Viridiplantae</taxon>
        <taxon>Streptophyta</taxon>
        <taxon>Embryophyta</taxon>
        <taxon>Tracheophyta</taxon>
        <taxon>Spermatophyta</taxon>
        <taxon>Magnoliopsida</taxon>
        <taxon>eudicotyledons</taxon>
        <taxon>Gunneridae</taxon>
        <taxon>Pentapetalae</taxon>
        <taxon>rosids</taxon>
        <taxon>malvids</taxon>
        <taxon>Malvales</taxon>
        <taxon>Malvaceae</taxon>
        <taxon>Malvoideae</taxon>
        <taxon>Gossypium</taxon>
    </lineage>
</organism>
<accession>A0A9D3W7U9</accession>
<sequence>MAVIIEKLPLDWNDFNNYLKHKRKKMLVEYLIVKLRIEKDNRGTEKRLNKATNVNDARTSIIEVKDFKKGKQLQSGFKLELKGGVSKKQKF</sequence>
<dbReference type="Proteomes" id="UP000828251">
    <property type="component" value="Unassembled WGS sequence"/>
</dbReference>
<reference evidence="1 2" key="1">
    <citation type="journal article" date="2021" name="Plant Biotechnol. J.">
        <title>Multi-omics assisted identification of the key and species-specific regulatory components of drought-tolerant mechanisms in Gossypium stocksii.</title>
        <authorList>
            <person name="Yu D."/>
            <person name="Ke L."/>
            <person name="Zhang D."/>
            <person name="Wu Y."/>
            <person name="Sun Y."/>
            <person name="Mei J."/>
            <person name="Sun J."/>
            <person name="Sun Y."/>
        </authorList>
    </citation>
    <scope>NUCLEOTIDE SEQUENCE [LARGE SCALE GENOMIC DNA]</scope>
    <source>
        <strain evidence="2">cv. E1</strain>
        <tissue evidence="1">Leaf</tissue>
    </source>
</reference>
<dbReference type="OrthoDB" id="1300022at2759"/>
<evidence type="ECO:0000313" key="1">
    <source>
        <dbReference type="EMBL" id="KAH1114532.1"/>
    </source>
</evidence>
<comment type="caution">
    <text evidence="1">The sequence shown here is derived from an EMBL/GenBank/DDBJ whole genome shotgun (WGS) entry which is preliminary data.</text>
</comment>
<gene>
    <name evidence="1" type="ORF">J1N35_007910</name>
</gene>